<comment type="caution">
    <text evidence="3">The sequence shown here is derived from an EMBL/GenBank/DDBJ whole genome shotgun (WGS) entry which is preliminary data.</text>
</comment>
<reference evidence="3" key="2">
    <citation type="submission" date="2023-05" db="EMBL/GenBank/DDBJ databases">
        <authorList>
            <person name="Fouks B."/>
        </authorList>
    </citation>
    <scope>NUCLEOTIDE SEQUENCE</scope>
    <source>
        <strain evidence="3">Stay&amp;Tobe</strain>
        <tissue evidence="3">Testes</tissue>
    </source>
</reference>
<dbReference type="InterPro" id="IPR016024">
    <property type="entry name" value="ARM-type_fold"/>
</dbReference>
<dbReference type="GO" id="GO:0005737">
    <property type="term" value="C:cytoplasm"/>
    <property type="evidence" value="ECO:0007669"/>
    <property type="project" value="TreeGrafter"/>
</dbReference>
<dbReference type="PANTHER" id="PTHR23120:SF0">
    <property type="entry name" value="MAESTRO HEAT-LIKE REPEAT FAMILY MEMBER 1"/>
    <property type="match status" value="1"/>
</dbReference>
<protein>
    <recommendedName>
        <fullName evidence="2">Maestro/Maestro-like HEAT-repeats domain-containing protein</fullName>
    </recommendedName>
</protein>
<evidence type="ECO:0000259" key="2">
    <source>
        <dbReference type="Pfam" id="PF23227"/>
    </source>
</evidence>
<keyword evidence="4" id="KW-1185">Reference proteome</keyword>
<dbReference type="InterPro" id="IPR045206">
    <property type="entry name" value="Maestro_heat-like_prot"/>
</dbReference>
<proteinExistence type="predicted"/>
<feature type="repeat" description="HEAT" evidence="1">
    <location>
        <begin position="458"/>
        <end position="487"/>
    </location>
</feature>
<sequence>SVVECWVVLAQDPVLSADLIQQFINIIHNSALYNEHPDRDRLRIAAPLPLAAVSALHEMLQVATMEQLAVNKFAELLCVLLIVLGCYVGTSPPINTPHNKKDKTAFIPNRSAYKLPGQVTMAALNSLLLLVNCDEVLTETGDNMTYFLDIMPPLTRVGRVSRMPQSVSRLVTCLNQYNTSCLEPQRITVVAFYAELVSLNANGQAVLLESIISSLLNCLNDPCPVVRRLCLKGLASIPNLAEDQKSRHYQPILSALIQGLDDHDTSNNIALEAMRGFSRILNIVDVEHIQGVQATVALRIKPFFEKENAEIREAAFLMFGDLAKCGGTDTKTAFQEQITGNLVCLLLHLEDNSRHVVKACKYALRQAGPLLGAERINAMLQDHLIDVGNLNYPDFIADLVKKMVEEMPDLVPTVIMNALVYVKSSWPVIRGNAAMFIGHVYSCVTDSELVSKVPQDMVSSRLIQLLHDEDQRVRAHVAKSLSYLIMV</sequence>
<accession>A0AAD8AD81</accession>
<feature type="non-terminal residue" evidence="3">
    <location>
        <position position="1"/>
    </location>
</feature>
<dbReference type="Proteomes" id="UP001233999">
    <property type="component" value="Unassembled WGS sequence"/>
</dbReference>
<feature type="domain" description="Maestro/Maestro-like HEAT-repeats" evidence="2">
    <location>
        <begin position="211"/>
        <end position="484"/>
    </location>
</feature>
<evidence type="ECO:0000313" key="3">
    <source>
        <dbReference type="EMBL" id="KAJ9596476.1"/>
    </source>
</evidence>
<organism evidence="3 4">
    <name type="scientific">Diploptera punctata</name>
    <name type="common">Pacific beetle cockroach</name>
    <dbReference type="NCBI Taxonomy" id="6984"/>
    <lineage>
        <taxon>Eukaryota</taxon>
        <taxon>Metazoa</taxon>
        <taxon>Ecdysozoa</taxon>
        <taxon>Arthropoda</taxon>
        <taxon>Hexapoda</taxon>
        <taxon>Insecta</taxon>
        <taxon>Pterygota</taxon>
        <taxon>Neoptera</taxon>
        <taxon>Polyneoptera</taxon>
        <taxon>Dictyoptera</taxon>
        <taxon>Blattodea</taxon>
        <taxon>Blaberoidea</taxon>
        <taxon>Blaberidae</taxon>
        <taxon>Diplopterinae</taxon>
        <taxon>Diploptera</taxon>
    </lineage>
</organism>
<dbReference type="Gene3D" id="1.25.10.10">
    <property type="entry name" value="Leucine-rich Repeat Variant"/>
    <property type="match status" value="1"/>
</dbReference>
<dbReference type="Pfam" id="PF23227">
    <property type="entry name" value="HEAT_MROH2B_C"/>
    <property type="match status" value="1"/>
</dbReference>
<evidence type="ECO:0000256" key="1">
    <source>
        <dbReference type="PROSITE-ProRule" id="PRU00103"/>
    </source>
</evidence>
<dbReference type="PANTHER" id="PTHR23120">
    <property type="entry name" value="MAESTRO-RELATED HEAT DOMAIN-CONTAINING"/>
    <property type="match status" value="1"/>
</dbReference>
<dbReference type="EMBL" id="JASPKZ010001987">
    <property type="protein sequence ID" value="KAJ9596476.1"/>
    <property type="molecule type" value="Genomic_DNA"/>
</dbReference>
<dbReference type="InterPro" id="IPR011989">
    <property type="entry name" value="ARM-like"/>
</dbReference>
<gene>
    <name evidence="3" type="ORF">L9F63_012515</name>
</gene>
<reference evidence="3" key="1">
    <citation type="journal article" date="2023" name="IScience">
        <title>Live-bearing cockroach genome reveals convergent evolutionary mechanisms linked to viviparity in insects and beyond.</title>
        <authorList>
            <person name="Fouks B."/>
            <person name="Harrison M.C."/>
            <person name="Mikhailova A.A."/>
            <person name="Marchal E."/>
            <person name="English S."/>
            <person name="Carruthers M."/>
            <person name="Jennings E.C."/>
            <person name="Chiamaka E.L."/>
            <person name="Frigard R.A."/>
            <person name="Pippel M."/>
            <person name="Attardo G.M."/>
            <person name="Benoit J.B."/>
            <person name="Bornberg-Bauer E."/>
            <person name="Tobe S.S."/>
        </authorList>
    </citation>
    <scope>NUCLEOTIDE SEQUENCE</scope>
    <source>
        <strain evidence="3">Stay&amp;Tobe</strain>
    </source>
</reference>
<dbReference type="AlphaFoldDB" id="A0AAD8AD81"/>
<dbReference type="InterPro" id="IPR055406">
    <property type="entry name" value="HEAT_Maestro"/>
</dbReference>
<dbReference type="PROSITE" id="PS50077">
    <property type="entry name" value="HEAT_REPEAT"/>
    <property type="match status" value="1"/>
</dbReference>
<evidence type="ECO:0000313" key="4">
    <source>
        <dbReference type="Proteomes" id="UP001233999"/>
    </source>
</evidence>
<name>A0AAD8AD81_DIPPU</name>
<dbReference type="SUPFAM" id="SSF48371">
    <property type="entry name" value="ARM repeat"/>
    <property type="match status" value="1"/>
</dbReference>
<dbReference type="InterPro" id="IPR021133">
    <property type="entry name" value="HEAT_type_2"/>
</dbReference>